<organism evidence="3">
    <name type="scientific">Brachypodium distachyon</name>
    <name type="common">Purple false brome</name>
    <name type="synonym">Trachynia distachya</name>
    <dbReference type="NCBI Taxonomy" id="15368"/>
    <lineage>
        <taxon>Eukaryota</taxon>
        <taxon>Viridiplantae</taxon>
        <taxon>Streptophyta</taxon>
        <taxon>Embryophyta</taxon>
        <taxon>Tracheophyta</taxon>
        <taxon>Spermatophyta</taxon>
        <taxon>Magnoliopsida</taxon>
        <taxon>Liliopsida</taxon>
        <taxon>Poales</taxon>
        <taxon>Poaceae</taxon>
        <taxon>BOP clade</taxon>
        <taxon>Pooideae</taxon>
        <taxon>Stipodae</taxon>
        <taxon>Brachypodieae</taxon>
        <taxon>Brachypodium</taxon>
    </lineage>
</organism>
<dbReference type="Gramene" id="KQJ95044">
    <property type="protein sequence ID" value="KQJ95044"/>
    <property type="gene ID" value="BRADI_3g14884v3"/>
</dbReference>
<evidence type="ECO:0000313" key="4">
    <source>
        <dbReference type="EnsemblPlants" id="KQJ95044"/>
    </source>
</evidence>
<reference evidence="3" key="2">
    <citation type="submission" date="2017-06" db="EMBL/GenBank/DDBJ databases">
        <title>WGS assembly of Brachypodium distachyon.</title>
        <authorList>
            <consortium name="The International Brachypodium Initiative"/>
            <person name="Lucas S."/>
            <person name="Harmon-Smith M."/>
            <person name="Lail K."/>
            <person name="Tice H."/>
            <person name="Grimwood J."/>
            <person name="Bruce D."/>
            <person name="Barry K."/>
            <person name="Shu S."/>
            <person name="Lindquist E."/>
            <person name="Wang M."/>
            <person name="Pitluck S."/>
            <person name="Vogel J.P."/>
            <person name="Garvin D.F."/>
            <person name="Mockler T.C."/>
            <person name="Schmutz J."/>
            <person name="Rokhsar D."/>
            <person name="Bevan M.W."/>
        </authorList>
    </citation>
    <scope>NUCLEOTIDE SEQUENCE</scope>
    <source>
        <strain evidence="3">Bd21</strain>
    </source>
</reference>
<evidence type="ECO:0000313" key="3">
    <source>
        <dbReference type="EMBL" id="KQJ95045.1"/>
    </source>
</evidence>
<gene>
    <name evidence="3" type="ORF">BRADI_3g14884v3</name>
</gene>
<feature type="compositionally biased region" description="Gly residues" evidence="1">
    <location>
        <begin position="179"/>
        <end position="188"/>
    </location>
</feature>
<keyword evidence="2" id="KW-0732">Signal</keyword>
<accession>A0A0Q3LR71</accession>
<name>A0A0Q3LR71_BRADI</name>
<feature type="signal peptide" evidence="2">
    <location>
        <begin position="1"/>
        <end position="24"/>
    </location>
</feature>
<keyword evidence="5" id="KW-1185">Reference proteome</keyword>
<feature type="chain" id="PRO_5014034525" description="Secreted protein" evidence="2">
    <location>
        <begin position="25"/>
        <end position="208"/>
    </location>
</feature>
<sequence length="208" mass="21413">MRRYVSPLTCLLSAPLAPLPLAVGAALVYCAGTAPSCRWCCSSLSPGRRSLLPLVLLFSVARAPLPPTASVAPSRTKRPTEELACHTEGCLELLATEGIDENEGSPAAGLLHFCHPPPPLSASPAPVSPHCFPSPLLLLSCWSGRQGLAVRAATDWPYPVTSSPSPRTVHTNPQSSLVGDGGGGGGEGGPDRGPAGLLVMAGKKERGR</sequence>
<evidence type="ECO:0000256" key="1">
    <source>
        <dbReference type="SAM" id="MobiDB-lite"/>
    </source>
</evidence>
<evidence type="ECO:0008006" key="6">
    <source>
        <dbReference type="Google" id="ProtNLM"/>
    </source>
</evidence>
<dbReference type="Proteomes" id="UP000008810">
    <property type="component" value="Chromosome 3"/>
</dbReference>
<dbReference type="InParanoid" id="A0A0Q3LR71"/>
<reference evidence="4" key="3">
    <citation type="submission" date="2018-08" db="UniProtKB">
        <authorList>
            <consortium name="EnsemblPlants"/>
        </authorList>
    </citation>
    <scope>IDENTIFICATION</scope>
    <source>
        <strain evidence="4">cv. Bd21</strain>
    </source>
</reference>
<dbReference type="EMBL" id="CM000882">
    <property type="protein sequence ID" value="KQJ95044.1"/>
    <property type="molecule type" value="Genomic_DNA"/>
</dbReference>
<dbReference type="EnsemblPlants" id="KQJ95044">
    <property type="protein sequence ID" value="KQJ95044"/>
    <property type="gene ID" value="BRADI_3g14884v3"/>
</dbReference>
<dbReference type="Gramene" id="KQJ95045">
    <property type="protein sequence ID" value="KQJ95045"/>
    <property type="gene ID" value="BRADI_3g14884v3"/>
</dbReference>
<dbReference type="EMBL" id="CM000882">
    <property type="protein sequence ID" value="KQJ95045.1"/>
    <property type="molecule type" value="Genomic_DNA"/>
</dbReference>
<dbReference type="AlphaFoldDB" id="A0A0Q3LR71"/>
<feature type="compositionally biased region" description="Polar residues" evidence="1">
    <location>
        <begin position="160"/>
        <end position="177"/>
    </location>
</feature>
<feature type="region of interest" description="Disordered" evidence="1">
    <location>
        <begin position="159"/>
        <end position="208"/>
    </location>
</feature>
<proteinExistence type="predicted"/>
<evidence type="ECO:0000313" key="5">
    <source>
        <dbReference type="Proteomes" id="UP000008810"/>
    </source>
</evidence>
<protein>
    <recommendedName>
        <fullName evidence="6">Secreted protein</fullName>
    </recommendedName>
</protein>
<dbReference type="EnsemblPlants" id="KQJ95045">
    <property type="protein sequence ID" value="KQJ95045"/>
    <property type="gene ID" value="BRADI_3g14884v3"/>
</dbReference>
<reference evidence="3 4" key="1">
    <citation type="journal article" date="2010" name="Nature">
        <title>Genome sequencing and analysis of the model grass Brachypodium distachyon.</title>
        <authorList>
            <consortium name="International Brachypodium Initiative"/>
        </authorList>
    </citation>
    <scope>NUCLEOTIDE SEQUENCE [LARGE SCALE GENOMIC DNA]</scope>
    <source>
        <strain evidence="3 4">Bd21</strain>
    </source>
</reference>
<evidence type="ECO:0000256" key="2">
    <source>
        <dbReference type="SAM" id="SignalP"/>
    </source>
</evidence>